<evidence type="ECO:0000256" key="1">
    <source>
        <dbReference type="ARBA" id="ARBA00010577"/>
    </source>
</evidence>
<dbReference type="InterPro" id="IPR005648">
    <property type="entry name" value="FlgD"/>
</dbReference>
<sequence length="221" mass="22914">MQTGMIGPTTTPLSTGAVTKLASNTIDKNGFLQLLVAQLKNQDPTSGGNDPNQMVQQLTSYSSLEQQQQTNSLLSGIQGQNTALFQAQAASMVGKRVEVDGSGFNLQSGQSAMNLYLNAAANVKVTVKDASGNTVAELPQGTLSAGKSIVSWDGKDLSGNQLPDGSYKVSITATGQDGRAVAFQTSLIMKVDSVAFSSTGKITLISGTSIFSMENVLGISV</sequence>
<dbReference type="InterPro" id="IPR025963">
    <property type="entry name" value="FLgD_Tudor"/>
</dbReference>
<dbReference type="Gene3D" id="2.30.30.910">
    <property type="match status" value="1"/>
</dbReference>
<evidence type="ECO:0000256" key="3">
    <source>
        <dbReference type="ARBA" id="ARBA00022795"/>
    </source>
</evidence>
<dbReference type="GO" id="GO:0044781">
    <property type="term" value="P:bacterial-type flagellum organization"/>
    <property type="evidence" value="ECO:0007669"/>
    <property type="project" value="UniProtKB-UniRule"/>
</dbReference>
<feature type="domain" description="FlgD Tudor-like" evidence="7">
    <location>
        <begin position="87"/>
        <end position="204"/>
    </location>
</feature>
<evidence type="ECO:0000259" key="7">
    <source>
        <dbReference type="Pfam" id="PF13861"/>
    </source>
</evidence>
<reference evidence="8" key="1">
    <citation type="submission" date="2020-10" db="EMBL/GenBank/DDBJ databases">
        <title>Connecting structure to function with the recovery of over 1000 high-quality activated sludge metagenome-assembled genomes encoding full-length rRNA genes using long-read sequencing.</title>
        <authorList>
            <person name="Singleton C.M."/>
            <person name="Petriglieri F."/>
            <person name="Kristensen J.M."/>
            <person name="Kirkegaard R.H."/>
            <person name="Michaelsen T.Y."/>
            <person name="Andersen M.H."/>
            <person name="Karst S.M."/>
            <person name="Dueholm M.S."/>
            <person name="Nielsen P.H."/>
            <person name="Albertsen M."/>
        </authorList>
    </citation>
    <scope>NUCLEOTIDE SEQUENCE</scope>
    <source>
        <strain evidence="8">Skiv_18-Q3-R9-52_MAXAC.067</strain>
    </source>
</reference>
<organism evidence="8 9">
    <name type="scientific">Candidatus Geothrix skivensis</name>
    <dbReference type="NCBI Taxonomy" id="2954439"/>
    <lineage>
        <taxon>Bacteria</taxon>
        <taxon>Pseudomonadati</taxon>
        <taxon>Acidobacteriota</taxon>
        <taxon>Holophagae</taxon>
        <taxon>Holophagales</taxon>
        <taxon>Holophagaceae</taxon>
        <taxon>Geothrix</taxon>
    </lineage>
</organism>
<gene>
    <name evidence="8" type="ORF">IPP58_01590</name>
</gene>
<evidence type="ECO:0000256" key="4">
    <source>
        <dbReference type="ARBA" id="ARBA00024746"/>
    </source>
</evidence>
<dbReference type="AlphaFoldDB" id="A0A9D7SD80"/>
<evidence type="ECO:0000313" key="8">
    <source>
        <dbReference type="EMBL" id="MBK9795190.1"/>
    </source>
</evidence>
<accession>A0A9D7SD80</accession>
<dbReference type="Gene3D" id="2.60.40.4070">
    <property type="match status" value="1"/>
</dbReference>
<feature type="domain" description="FlgD/Vpr Ig-like" evidence="6">
    <location>
        <begin position="109"/>
        <end position="176"/>
    </location>
</feature>
<evidence type="ECO:0000256" key="2">
    <source>
        <dbReference type="ARBA" id="ARBA00016013"/>
    </source>
</evidence>
<dbReference type="Proteomes" id="UP000886657">
    <property type="component" value="Unassembled WGS sequence"/>
</dbReference>
<dbReference type="InterPro" id="IPR025965">
    <property type="entry name" value="FlgD/Vpr_Ig-like"/>
</dbReference>
<dbReference type="Pfam" id="PF03963">
    <property type="entry name" value="FlgD"/>
    <property type="match status" value="1"/>
</dbReference>
<proteinExistence type="inferred from homology"/>
<dbReference type="Pfam" id="PF13860">
    <property type="entry name" value="FlgD_ig"/>
    <property type="match status" value="1"/>
</dbReference>
<protein>
    <recommendedName>
        <fullName evidence="2 5">Basal-body rod modification protein FlgD</fullName>
    </recommendedName>
</protein>
<comment type="function">
    <text evidence="4 5">Required for flagellar hook formation. May act as a scaffolding protein.</text>
</comment>
<keyword evidence="3 5" id="KW-1005">Bacterial flagellum biogenesis</keyword>
<dbReference type="EMBL" id="JADKIO010000004">
    <property type="protein sequence ID" value="MBK9795190.1"/>
    <property type="molecule type" value="Genomic_DNA"/>
</dbReference>
<dbReference type="Pfam" id="PF13861">
    <property type="entry name" value="FLgD_tudor"/>
    <property type="match status" value="1"/>
</dbReference>
<comment type="similarity">
    <text evidence="1 5">Belongs to the FlgD family.</text>
</comment>
<evidence type="ECO:0000256" key="5">
    <source>
        <dbReference type="RuleBase" id="RU362076"/>
    </source>
</evidence>
<name>A0A9D7SD80_9BACT</name>
<evidence type="ECO:0000313" key="9">
    <source>
        <dbReference type="Proteomes" id="UP000886657"/>
    </source>
</evidence>
<comment type="caution">
    <text evidence="8">The sequence shown here is derived from an EMBL/GenBank/DDBJ whole genome shotgun (WGS) entry which is preliminary data.</text>
</comment>
<evidence type="ECO:0000259" key="6">
    <source>
        <dbReference type="Pfam" id="PF13860"/>
    </source>
</evidence>